<proteinExistence type="predicted"/>
<dbReference type="Proteomes" id="UP001213000">
    <property type="component" value="Unassembled WGS sequence"/>
</dbReference>
<dbReference type="Gene3D" id="3.40.50.300">
    <property type="entry name" value="P-loop containing nucleotide triphosphate hydrolases"/>
    <property type="match status" value="1"/>
</dbReference>
<evidence type="ECO:0000256" key="2">
    <source>
        <dbReference type="SAM" id="MobiDB-lite"/>
    </source>
</evidence>
<dbReference type="EMBL" id="JANIEX010000360">
    <property type="protein sequence ID" value="KAJ3568212.1"/>
    <property type="molecule type" value="Genomic_DNA"/>
</dbReference>
<reference evidence="4" key="1">
    <citation type="submission" date="2022-07" db="EMBL/GenBank/DDBJ databases">
        <title>Genome Sequence of Leucocoprinus birnbaumii.</title>
        <authorList>
            <person name="Buettner E."/>
        </authorList>
    </citation>
    <scope>NUCLEOTIDE SEQUENCE</scope>
    <source>
        <strain evidence="4">VT141</strain>
    </source>
</reference>
<evidence type="ECO:0000313" key="4">
    <source>
        <dbReference type="EMBL" id="KAJ3568212.1"/>
    </source>
</evidence>
<comment type="caution">
    <text evidence="4">The sequence shown here is derived from an EMBL/GenBank/DDBJ whole genome shotgun (WGS) entry which is preliminary data.</text>
</comment>
<keyword evidence="5" id="KW-1185">Reference proteome</keyword>
<dbReference type="InterPro" id="IPR027417">
    <property type="entry name" value="P-loop_NTPase"/>
</dbReference>
<evidence type="ECO:0000313" key="5">
    <source>
        <dbReference type="Proteomes" id="UP001213000"/>
    </source>
</evidence>
<name>A0AAD5YQJ3_9AGAR</name>
<evidence type="ECO:0000259" key="3">
    <source>
        <dbReference type="Pfam" id="PF24883"/>
    </source>
</evidence>
<dbReference type="Pfam" id="PF24883">
    <property type="entry name" value="NPHP3_N"/>
    <property type="match status" value="1"/>
</dbReference>
<feature type="domain" description="Nephrocystin 3-like N-terminal" evidence="3">
    <location>
        <begin position="77"/>
        <end position="223"/>
    </location>
</feature>
<keyword evidence="1" id="KW-0677">Repeat</keyword>
<dbReference type="PANTHER" id="PTHR10039">
    <property type="entry name" value="AMELOGENIN"/>
    <property type="match status" value="1"/>
</dbReference>
<dbReference type="InterPro" id="IPR056884">
    <property type="entry name" value="NPHP3-like_N"/>
</dbReference>
<dbReference type="PANTHER" id="PTHR10039:SF16">
    <property type="entry name" value="GPI INOSITOL-DEACYLASE"/>
    <property type="match status" value="1"/>
</dbReference>
<sequence>MLEGSSDFLIHNLNQTQLTINNTPINASSLGIDILYSEAIHEAAYDSDARGDPPPRCSPGTRDNEIHHILSWALPLDNADSPLYHMSGAPASGKSRLAQTCAEKLKDEGLAPLSFFFCRNHGSHSSRNQQHRRFFPTLAYQLSTQFPEYSALLNTTIIRHKALINKNLGSQFKGLILDPLRELELSGKRIQRRIPIIVDALDACGNISAQTEIIRLVAAAAAATDTSHFFRWAFFTRPEPHLTEAFSRLESTAICHRIVLLPLPRVGHEANAVEASIMHSHTPLPLANSFHEQKTSRSRALNASSSAAPTILHCQATAFSPNHPSEMSSHPRNLAQMGSSSPQSPPAHKFTNGHIYGNMPRTLPLCVEDPTPAFPPAPLLRNFPPRWLFPP</sequence>
<gene>
    <name evidence="4" type="ORF">NP233_g5860</name>
</gene>
<organism evidence="4 5">
    <name type="scientific">Leucocoprinus birnbaumii</name>
    <dbReference type="NCBI Taxonomy" id="56174"/>
    <lineage>
        <taxon>Eukaryota</taxon>
        <taxon>Fungi</taxon>
        <taxon>Dikarya</taxon>
        <taxon>Basidiomycota</taxon>
        <taxon>Agaricomycotina</taxon>
        <taxon>Agaricomycetes</taxon>
        <taxon>Agaricomycetidae</taxon>
        <taxon>Agaricales</taxon>
        <taxon>Agaricineae</taxon>
        <taxon>Agaricaceae</taxon>
        <taxon>Leucocoprinus</taxon>
    </lineage>
</organism>
<feature type="compositionally biased region" description="Polar residues" evidence="2">
    <location>
        <begin position="319"/>
        <end position="342"/>
    </location>
</feature>
<dbReference type="AlphaFoldDB" id="A0AAD5YQJ3"/>
<accession>A0AAD5YQJ3</accession>
<evidence type="ECO:0000256" key="1">
    <source>
        <dbReference type="ARBA" id="ARBA00022737"/>
    </source>
</evidence>
<protein>
    <recommendedName>
        <fullName evidence="3">Nephrocystin 3-like N-terminal domain-containing protein</fullName>
    </recommendedName>
</protein>
<feature type="region of interest" description="Disordered" evidence="2">
    <location>
        <begin position="319"/>
        <end position="346"/>
    </location>
</feature>